<evidence type="ECO:0008006" key="7">
    <source>
        <dbReference type="Google" id="ProtNLM"/>
    </source>
</evidence>
<dbReference type="InterPro" id="IPR004095">
    <property type="entry name" value="TGS"/>
</dbReference>
<dbReference type="InterPro" id="IPR006073">
    <property type="entry name" value="GTP-bd"/>
</dbReference>
<feature type="coiled-coil region" evidence="3">
    <location>
        <begin position="145"/>
        <end position="172"/>
    </location>
</feature>
<dbReference type="Pfam" id="PF02824">
    <property type="entry name" value="TGS"/>
    <property type="match status" value="1"/>
</dbReference>
<evidence type="ECO:0000259" key="5">
    <source>
        <dbReference type="PROSITE" id="PS51880"/>
    </source>
</evidence>
<dbReference type="InterPro" id="IPR012675">
    <property type="entry name" value="Beta-grasp_dom_sf"/>
</dbReference>
<keyword evidence="3" id="KW-0175">Coiled coil</keyword>
<dbReference type="PROSITE" id="PS51710">
    <property type="entry name" value="G_OBG"/>
    <property type="match status" value="1"/>
</dbReference>
<dbReference type="InterPro" id="IPR045001">
    <property type="entry name" value="DRG"/>
</dbReference>
<sequence>MGILERIKDIETEMARTQKNKATMSHLCRLKAQLAKLRSELLDPSKGSSSGPGEGFEVSKTGSARIALIGFPSVGKSTLLSELTDTESEQAHFEFTTLTCIPGNIYYKGTKLQLLDLPGIIEGAAHGKGRGRQVIACAKSADLVLMVLDAAKENLKNHREILERELEVVGMRLNKSPANIYFKKKKDGGVKFNAGGFKLQHFGDNPEKTVKSILAEYKIHNAEILFREDCTPDELIDLVEGNRKYVKCLYVYNKADIVSLEDVDKLAKKPHSLVISCNLKLGYDYLLQKVWEYLGLVRIYTKKRGQPPDWEEPVVLTSLRHGISVESACMQVHRSLVDDFHFAYVWGTSTKHNPQRVGLSHECQDEDVVQIVKKTNTQIKRDKNYNERVQAHYDAQKAKKKGKGKLKT</sequence>
<name>A0A7S2WD20_9STRA</name>
<gene>
    <name evidence="6" type="ORF">QSP1433_LOCUS6868</name>
</gene>
<dbReference type="SUPFAM" id="SSF52540">
    <property type="entry name" value="P-loop containing nucleoside triphosphate hydrolases"/>
    <property type="match status" value="1"/>
</dbReference>
<dbReference type="Gene3D" id="3.10.20.30">
    <property type="match status" value="1"/>
</dbReference>
<dbReference type="InterPro" id="IPR006074">
    <property type="entry name" value="GTP1-OBG_CS"/>
</dbReference>
<organism evidence="6">
    <name type="scientific">Mucochytrium quahogii</name>
    <dbReference type="NCBI Taxonomy" id="96639"/>
    <lineage>
        <taxon>Eukaryota</taxon>
        <taxon>Sar</taxon>
        <taxon>Stramenopiles</taxon>
        <taxon>Bigyra</taxon>
        <taxon>Labyrinthulomycetes</taxon>
        <taxon>Thraustochytrida</taxon>
        <taxon>Thraustochytriidae</taxon>
        <taxon>Mucochytrium</taxon>
    </lineage>
</organism>
<feature type="domain" description="TGS" evidence="5">
    <location>
        <begin position="295"/>
        <end position="373"/>
    </location>
</feature>
<dbReference type="PANTHER" id="PTHR43127">
    <property type="entry name" value="DEVELOPMENTALLY-REGULATED GTP-BINDING PROTEIN 2"/>
    <property type="match status" value="1"/>
</dbReference>
<dbReference type="GO" id="GO:0003924">
    <property type="term" value="F:GTPase activity"/>
    <property type="evidence" value="ECO:0007669"/>
    <property type="project" value="InterPro"/>
</dbReference>
<dbReference type="PROSITE" id="PS51880">
    <property type="entry name" value="TGS"/>
    <property type="match status" value="1"/>
</dbReference>
<dbReference type="EMBL" id="HBHK01010935">
    <property type="protein sequence ID" value="CAD9680300.1"/>
    <property type="molecule type" value="Transcribed_RNA"/>
</dbReference>
<evidence type="ECO:0000256" key="1">
    <source>
        <dbReference type="ARBA" id="ARBA00022741"/>
    </source>
</evidence>
<dbReference type="PROSITE" id="PS00905">
    <property type="entry name" value="GTP1_OBG"/>
    <property type="match status" value="1"/>
</dbReference>
<dbReference type="FunFam" id="3.10.20.30:FF:000003">
    <property type="entry name" value="Developmentally-regulated GTP-binding protein 1"/>
    <property type="match status" value="1"/>
</dbReference>
<evidence type="ECO:0000313" key="6">
    <source>
        <dbReference type="EMBL" id="CAD9680300.1"/>
    </source>
</evidence>
<dbReference type="InterPro" id="IPR031167">
    <property type="entry name" value="G_OBG"/>
</dbReference>
<dbReference type="Gene3D" id="6.10.140.1070">
    <property type="match status" value="2"/>
</dbReference>
<accession>A0A7S2WD20</accession>
<dbReference type="FunFam" id="3.40.50.300:FF:001436">
    <property type="entry name" value="Developmentally-regulated GTP-binding protein"/>
    <property type="match status" value="1"/>
</dbReference>
<feature type="domain" description="OBG-type G" evidence="4">
    <location>
        <begin position="64"/>
        <end position="295"/>
    </location>
</feature>
<dbReference type="PRINTS" id="PR00326">
    <property type="entry name" value="GTP1OBG"/>
</dbReference>
<evidence type="ECO:0000256" key="2">
    <source>
        <dbReference type="ARBA" id="ARBA00023134"/>
    </source>
</evidence>
<evidence type="ECO:0000256" key="3">
    <source>
        <dbReference type="SAM" id="Coils"/>
    </source>
</evidence>
<dbReference type="Pfam" id="PF01926">
    <property type="entry name" value="MMR_HSR1"/>
    <property type="match status" value="1"/>
</dbReference>
<dbReference type="InterPro" id="IPR005225">
    <property type="entry name" value="Small_GTP-bd"/>
</dbReference>
<evidence type="ECO:0000259" key="4">
    <source>
        <dbReference type="PROSITE" id="PS51710"/>
    </source>
</evidence>
<dbReference type="SUPFAM" id="SSF81271">
    <property type="entry name" value="TGS-like"/>
    <property type="match status" value="1"/>
</dbReference>
<dbReference type="InterPro" id="IPR031662">
    <property type="entry name" value="GTP-binding_2"/>
</dbReference>
<dbReference type="GO" id="GO:0005525">
    <property type="term" value="F:GTP binding"/>
    <property type="evidence" value="ECO:0007669"/>
    <property type="project" value="UniProtKB-KW"/>
</dbReference>
<reference evidence="6" key="1">
    <citation type="submission" date="2021-01" db="EMBL/GenBank/DDBJ databases">
        <authorList>
            <person name="Corre E."/>
            <person name="Pelletier E."/>
            <person name="Niang G."/>
            <person name="Scheremetjew M."/>
            <person name="Finn R."/>
            <person name="Kale V."/>
            <person name="Holt S."/>
            <person name="Cochrane G."/>
            <person name="Meng A."/>
            <person name="Brown T."/>
            <person name="Cohen L."/>
        </authorList>
    </citation>
    <scope>NUCLEOTIDE SEQUENCE</scope>
    <source>
        <strain evidence="6">NY070348D</strain>
    </source>
</reference>
<dbReference type="NCBIfam" id="TIGR00231">
    <property type="entry name" value="small_GTP"/>
    <property type="match status" value="1"/>
</dbReference>
<dbReference type="Pfam" id="PF16897">
    <property type="entry name" value="MMR_HSR1_Xtn"/>
    <property type="match status" value="1"/>
</dbReference>
<dbReference type="InterPro" id="IPR012676">
    <property type="entry name" value="TGS-like"/>
</dbReference>
<protein>
    <recommendedName>
        <fullName evidence="7">Developmentally-regulated GTP-binding protein 2</fullName>
    </recommendedName>
</protein>
<dbReference type="AlphaFoldDB" id="A0A7S2WD20"/>
<dbReference type="InterPro" id="IPR027417">
    <property type="entry name" value="P-loop_NTPase"/>
</dbReference>
<keyword evidence="2" id="KW-0342">GTP-binding</keyword>
<proteinExistence type="predicted"/>
<dbReference type="CDD" id="cd01896">
    <property type="entry name" value="DRG"/>
    <property type="match status" value="1"/>
</dbReference>
<keyword evidence="1" id="KW-0547">Nucleotide-binding</keyword>